<dbReference type="OrthoDB" id="4096268at2759"/>
<feature type="compositionally biased region" description="Polar residues" evidence="1">
    <location>
        <begin position="460"/>
        <end position="469"/>
    </location>
</feature>
<dbReference type="Pfam" id="PF00498">
    <property type="entry name" value="FHA"/>
    <property type="match status" value="1"/>
</dbReference>
<dbReference type="InterPro" id="IPR008984">
    <property type="entry name" value="SMAD_FHA_dom_sf"/>
</dbReference>
<protein>
    <recommendedName>
        <fullName evidence="2">FHA domain-containing protein</fullName>
    </recommendedName>
</protein>
<feature type="domain" description="FHA" evidence="2">
    <location>
        <begin position="60"/>
        <end position="111"/>
    </location>
</feature>
<dbReference type="PROSITE" id="PS50006">
    <property type="entry name" value="FHA_DOMAIN"/>
    <property type="match status" value="1"/>
</dbReference>
<proteinExistence type="predicted"/>
<dbReference type="RefSeq" id="XP_021874434.1">
    <property type="nucleotide sequence ID" value="XM_022014333.1"/>
</dbReference>
<feature type="region of interest" description="Disordered" evidence="1">
    <location>
        <begin position="362"/>
        <end position="434"/>
    </location>
</feature>
<evidence type="ECO:0000313" key="4">
    <source>
        <dbReference type="Proteomes" id="UP000193218"/>
    </source>
</evidence>
<gene>
    <name evidence="3" type="ORF">BD324DRAFT_611957</name>
</gene>
<evidence type="ECO:0000259" key="2">
    <source>
        <dbReference type="PROSITE" id="PS50006"/>
    </source>
</evidence>
<dbReference type="EMBL" id="NBSH01000001">
    <property type="protein sequence ID" value="ORX40755.1"/>
    <property type="molecule type" value="Genomic_DNA"/>
</dbReference>
<dbReference type="InterPro" id="IPR000253">
    <property type="entry name" value="FHA_dom"/>
</dbReference>
<evidence type="ECO:0000313" key="3">
    <source>
        <dbReference type="EMBL" id="ORX40755.1"/>
    </source>
</evidence>
<accession>A0A1Y1UU90</accession>
<comment type="caution">
    <text evidence="3">The sequence shown here is derived from an EMBL/GenBank/DDBJ whole genome shotgun (WGS) entry which is preliminary data.</text>
</comment>
<dbReference type="GeneID" id="33556141"/>
<keyword evidence="4" id="KW-1185">Reference proteome</keyword>
<dbReference type="InParanoid" id="A0A1Y1UU90"/>
<reference evidence="3 4" key="1">
    <citation type="submission" date="2017-03" db="EMBL/GenBank/DDBJ databases">
        <title>Widespread Adenine N6-methylation of Active Genes in Fungi.</title>
        <authorList>
            <consortium name="DOE Joint Genome Institute"/>
            <person name="Mondo S.J."/>
            <person name="Dannebaum R.O."/>
            <person name="Kuo R.C."/>
            <person name="Louie K.B."/>
            <person name="Bewick A.J."/>
            <person name="Labutti K."/>
            <person name="Haridas S."/>
            <person name="Kuo A."/>
            <person name="Salamov A."/>
            <person name="Ahrendt S.R."/>
            <person name="Lau R."/>
            <person name="Bowen B.P."/>
            <person name="Lipzen A."/>
            <person name="Sullivan W."/>
            <person name="Andreopoulos W.B."/>
            <person name="Clum A."/>
            <person name="Lindquist E."/>
            <person name="Daum C."/>
            <person name="Northen T.R."/>
            <person name="Ramamoorthy G."/>
            <person name="Schmitz R.J."/>
            <person name="Gryganskyi A."/>
            <person name="Culley D."/>
            <person name="Magnuson J."/>
            <person name="James T.Y."/>
            <person name="O'Malley M.A."/>
            <person name="Stajich J.E."/>
            <person name="Spatafora J.W."/>
            <person name="Visel A."/>
            <person name="Grigoriev I.V."/>
        </authorList>
    </citation>
    <scope>NUCLEOTIDE SEQUENCE [LARGE SCALE GENOMIC DNA]</scope>
    <source>
        <strain evidence="3 4">NRRL Y-17943</strain>
    </source>
</reference>
<sequence>MPEHKDWFISLTPEAASGINNALIRRITLDCLTQLHDRRTDILFAKDADAKKERSIDYGLILGRKASALEIREDSGDFNISSISRAHARLNVTHKGHVYLTDLGSRHGTTILHADRASDANYKLLNGRKMSILPFAPVQLLDGDVITLGRSITTATGILEPLRLTIHFRCPQFGEPRAPNGRKSMGVVEKAWALRHFAETTNTIIGVSSKVRRYIAQTEGTRQEPVCLSDSGIEMKAEVKAEDAISVADSEDDPAFWGEAMRATQHVELVSVDGVSAGESSDQERSHAGYGVPPSILYQSELDEDLPRSRASEDAEDKVIRVTLIQSEPVVEAPIIELPVEVVPIVLERPQEDQDISAYDAASPMADAGDDPESDAARVNASSPQAVEVDQYDSADGRSLSHGSSAGDDYISDDDELHSEADEEMEDEYEDEIPSEVSWLDSPISDSLLYGSDVTSAESRISDGSVSDQSHADSLGPLQPASNVSDPSGLEAPIRSAARQPCAAVGLGDLLLETADHHGSNYVSQFEQAQAASVENGGPDVDPEHIVDDHASEADKYGDNFEGVGGRCSEDHAGDIMDSVQNLYESLFGMASDDHAPQGRTSRRNSVSSSHRRNIIRNRVLSDLPCDTDMTYAAHRPQGSVRNDNTLTGVTGAASVDVDTHPPREGLNLLIMLLIEQKHRDEAERVLGYHKPNGIQPDLFDGLLAANPSDRPILISDLVTMVRKLVRGAAEPGPNQEAYINQMKAAWRRWDMSRNSYPEIADTVERFGDSKPDESKSIKLLLRRYRSVSAPQRHIRRDSFDESSDGPITPENRKRSLESDEEQVHIVQGSSFASPSITPPPAKVAKLTLGSTPNPAPAPGPQSTLGATLKGMMLGVALGSVGTIVALMQIADQ</sequence>
<feature type="compositionally biased region" description="Acidic residues" evidence="1">
    <location>
        <begin position="410"/>
        <end position="434"/>
    </location>
</feature>
<dbReference type="CDD" id="cd00060">
    <property type="entry name" value="FHA"/>
    <property type="match status" value="1"/>
</dbReference>
<dbReference type="AlphaFoldDB" id="A0A1Y1UU90"/>
<feature type="compositionally biased region" description="Basic and acidic residues" evidence="1">
    <location>
        <begin position="811"/>
        <end position="820"/>
    </location>
</feature>
<dbReference type="STRING" id="4999.A0A1Y1UU90"/>
<organism evidence="3 4">
    <name type="scientific">Kockovaella imperatae</name>
    <dbReference type="NCBI Taxonomy" id="4999"/>
    <lineage>
        <taxon>Eukaryota</taxon>
        <taxon>Fungi</taxon>
        <taxon>Dikarya</taxon>
        <taxon>Basidiomycota</taxon>
        <taxon>Agaricomycotina</taxon>
        <taxon>Tremellomycetes</taxon>
        <taxon>Tremellales</taxon>
        <taxon>Cuniculitremaceae</taxon>
        <taxon>Kockovaella</taxon>
    </lineage>
</organism>
<evidence type="ECO:0000256" key="1">
    <source>
        <dbReference type="SAM" id="MobiDB-lite"/>
    </source>
</evidence>
<dbReference type="Proteomes" id="UP000193218">
    <property type="component" value="Unassembled WGS sequence"/>
</dbReference>
<dbReference type="SUPFAM" id="SSF49879">
    <property type="entry name" value="SMAD/FHA domain"/>
    <property type="match status" value="1"/>
</dbReference>
<feature type="region of interest" description="Disordered" evidence="1">
    <location>
        <begin position="460"/>
        <end position="491"/>
    </location>
</feature>
<dbReference type="Gene3D" id="2.60.200.20">
    <property type="match status" value="1"/>
</dbReference>
<feature type="region of interest" description="Disordered" evidence="1">
    <location>
        <begin position="792"/>
        <end position="820"/>
    </location>
</feature>
<name>A0A1Y1UU90_9TREE</name>
<feature type="region of interest" description="Disordered" evidence="1">
    <location>
        <begin position="591"/>
        <end position="611"/>
    </location>
</feature>